<dbReference type="OMA" id="TVGSECK"/>
<dbReference type="Gramene" id="Ma01_t02860.1">
    <property type="protein sequence ID" value="Ma01_p02860.1"/>
    <property type="gene ID" value="Ma01_g02860"/>
</dbReference>
<dbReference type="AlphaFoldDB" id="A0A804HPM9"/>
<evidence type="ECO:0000313" key="3">
    <source>
        <dbReference type="Proteomes" id="UP000012960"/>
    </source>
</evidence>
<sequence>MSPVTHIDISAWKDKATGRNFNSLRELLEKNYMETSGHETVGSECKSLKEVVESGGKNIEISVITKEHDLRHLDEAEIGSIVAEIQAEKAAVEAAKEAPSEDT</sequence>
<dbReference type="EMBL" id="HG996466">
    <property type="protein sequence ID" value="CAG1858377.1"/>
    <property type="molecule type" value="Genomic_DNA"/>
</dbReference>
<dbReference type="EnsemblPlants" id="Ma01_t02860.1">
    <property type="protein sequence ID" value="Ma01_p02860.1"/>
    <property type="gene ID" value="Ma01_g02860"/>
</dbReference>
<dbReference type="Gene3D" id="3.60.20.10">
    <property type="entry name" value="Glutamine Phosphoribosylpyrophosphate, subunit 1, domain 1"/>
    <property type="match status" value="1"/>
</dbReference>
<evidence type="ECO:0000313" key="2">
    <source>
        <dbReference type="EnsemblPlants" id="Ma01_p02860.1"/>
    </source>
</evidence>
<accession>A0A804HPM9</accession>
<keyword evidence="3" id="KW-1185">Reference proteome</keyword>
<dbReference type="SUPFAM" id="SSF56235">
    <property type="entry name" value="N-terminal nucleophile aminohydrolases (Ntn hydrolases)"/>
    <property type="match status" value="1"/>
</dbReference>
<gene>
    <name evidence="1" type="ORF">GSMUA_286720.1</name>
</gene>
<organism evidence="2 3">
    <name type="scientific">Musa acuminata subsp. malaccensis</name>
    <name type="common">Wild banana</name>
    <name type="synonym">Musa malaccensis</name>
    <dbReference type="NCBI Taxonomy" id="214687"/>
    <lineage>
        <taxon>Eukaryota</taxon>
        <taxon>Viridiplantae</taxon>
        <taxon>Streptophyta</taxon>
        <taxon>Embryophyta</taxon>
        <taxon>Tracheophyta</taxon>
        <taxon>Spermatophyta</taxon>
        <taxon>Magnoliopsida</taxon>
        <taxon>Liliopsida</taxon>
        <taxon>Zingiberales</taxon>
        <taxon>Musaceae</taxon>
        <taxon>Musa</taxon>
    </lineage>
</organism>
<reference evidence="1" key="1">
    <citation type="submission" date="2021-03" db="EMBL/GenBank/DDBJ databases">
        <authorList>
            <consortium name="Genoscope - CEA"/>
            <person name="William W."/>
        </authorList>
    </citation>
    <scope>NUCLEOTIDE SEQUENCE</scope>
    <source>
        <strain evidence="1">Doubled-haploid Pahang</strain>
    </source>
</reference>
<name>A0A804HPM9_MUSAM</name>
<reference evidence="2" key="2">
    <citation type="submission" date="2021-05" db="UniProtKB">
        <authorList>
            <consortium name="EnsemblPlants"/>
        </authorList>
    </citation>
    <scope>IDENTIFICATION</scope>
    <source>
        <strain evidence="2">subsp. malaccensis</strain>
    </source>
</reference>
<protein>
    <submittedName>
        <fullName evidence="1">(wild Malaysian banana) hypothetical protein</fullName>
    </submittedName>
</protein>
<proteinExistence type="predicted"/>
<evidence type="ECO:0000313" key="1">
    <source>
        <dbReference type="EMBL" id="CAG1858377.1"/>
    </source>
</evidence>
<dbReference type="InterPro" id="IPR029055">
    <property type="entry name" value="Ntn_hydrolases_N"/>
</dbReference>
<dbReference type="InParanoid" id="A0A804HPM9"/>
<dbReference type="Proteomes" id="UP000012960">
    <property type="component" value="Unplaced"/>
</dbReference>